<feature type="transmembrane region" description="Helical" evidence="5">
    <location>
        <begin position="444"/>
        <end position="471"/>
    </location>
</feature>
<feature type="transmembrane region" description="Helical" evidence="5">
    <location>
        <begin position="250"/>
        <end position="266"/>
    </location>
</feature>
<feature type="transmembrane region" description="Helical" evidence="5">
    <location>
        <begin position="21"/>
        <end position="43"/>
    </location>
</feature>
<feature type="transmembrane region" description="Helical" evidence="5">
    <location>
        <begin position="111"/>
        <end position="131"/>
    </location>
</feature>
<proteinExistence type="predicted"/>
<feature type="transmembrane region" description="Helical" evidence="5">
    <location>
        <begin position="544"/>
        <end position="565"/>
    </location>
</feature>
<comment type="subcellular location">
    <subcellularLocation>
        <location evidence="1">Membrane</location>
        <topology evidence="1">Multi-pass membrane protein</topology>
    </subcellularLocation>
</comment>
<reference evidence="7 8" key="1">
    <citation type="submission" date="2016-03" db="EMBL/GenBank/DDBJ databases">
        <title>Draft genome sequence of Paenibacillus glacialis DSM 22343.</title>
        <authorList>
            <person name="Shin S.-K."/>
            <person name="Yi H."/>
        </authorList>
    </citation>
    <scope>NUCLEOTIDE SEQUENCE [LARGE SCALE GENOMIC DNA]</scope>
    <source>
        <strain evidence="7 8">DSM 22343</strain>
    </source>
</reference>
<dbReference type="Pfam" id="PF04932">
    <property type="entry name" value="Wzy_C"/>
    <property type="match status" value="1"/>
</dbReference>
<dbReference type="GO" id="GO:0016020">
    <property type="term" value="C:membrane"/>
    <property type="evidence" value="ECO:0007669"/>
    <property type="project" value="UniProtKB-SubCell"/>
</dbReference>
<dbReference type="PANTHER" id="PTHR37422">
    <property type="entry name" value="TEICHURONIC ACID BIOSYNTHESIS PROTEIN TUAE"/>
    <property type="match status" value="1"/>
</dbReference>
<evidence type="ECO:0000256" key="2">
    <source>
        <dbReference type="ARBA" id="ARBA00022692"/>
    </source>
</evidence>
<keyword evidence="2 5" id="KW-0812">Transmembrane</keyword>
<sequence>MSKQVYGTQAKRSSDVAKAPVLSWVLLASIILYLAWSPFQVALFNGQMLEFEKPLFWATAMAAIILLVWVANYYKKIKLEDQRDWLAVWVLLLPITYILALFGAASHSMAMNMVIIQSSYAVMFIVGLFLLRDKFANRVIQTAIMAISYIIVGFGLLNWFGQGKFAGKLVVWFSNGMMNDIYTHAVMSDSNGLRLTSVFQYANTYAAFLMAFLFAAVFSLIKSRKWYGQVIHAFMLVPIILSILLTLSRGGLVMLPVVFVLLLLFLKPAKQILWVVYIGISGVASLAISKTVTDLGLQLNTTYDGGTAVKGWGYLLITSAIVALLTWVIQKFIVSRLERGLAFWSNRKMASLWIPVGSVVVVGLLAFLFIGTSARNILPDNVSTRLENINFQQHSVLERLTFYKDAMKVVKDYPVMGAGGGAWAVLYEKYQNNPYTSRQAHNFFLQYLVEVGILGFIVFMSFLIFIFYKYIRGYIRENEEERESHFLYLILTLSILLHSILDFNMSYVFIGILVYLGLGGMAAVMESKPLRFQRLRLRGSGVSALYSIVVGIGAVVVLITSIRYVQASDAGLEARKLVQTSTSFEEIKAPLDKDLSIRKSQPDSTLLLSSLYQQVYSQTQNEDFYLAGYNMIVEARNDEPFNKSMINHLIKFHSLKGEQAQAFDLLVTNSENFNWDIEWYERIISQGYELGTDALGKKDIASRDKYFNAGIEAFNKIQAGLVHLATLPEGQFAGRAFANTPAMILNTGKMHYLLNQPEKSAETLKIGLLEDLSDPVNREIARWYVASLMKQGTTDQVVLDRLIQLDPTEKQQVDSLVQMKF</sequence>
<dbReference type="InterPro" id="IPR007016">
    <property type="entry name" value="O-antigen_ligase-rel_domated"/>
</dbReference>
<keyword evidence="8" id="KW-1185">Reference proteome</keyword>
<evidence type="ECO:0000259" key="6">
    <source>
        <dbReference type="Pfam" id="PF04932"/>
    </source>
</evidence>
<feature type="domain" description="O-antigen ligase-related" evidence="6">
    <location>
        <begin position="316"/>
        <end position="460"/>
    </location>
</feature>
<organism evidence="7 8">
    <name type="scientific">Paenibacillus glacialis</name>
    <dbReference type="NCBI Taxonomy" id="494026"/>
    <lineage>
        <taxon>Bacteria</taxon>
        <taxon>Bacillati</taxon>
        <taxon>Bacillota</taxon>
        <taxon>Bacilli</taxon>
        <taxon>Bacillales</taxon>
        <taxon>Paenibacillaceae</taxon>
        <taxon>Paenibacillus</taxon>
    </lineage>
</organism>
<feature type="transmembrane region" description="Helical" evidence="5">
    <location>
        <begin position="86"/>
        <end position="105"/>
    </location>
</feature>
<protein>
    <submittedName>
        <fullName evidence="7">Polymerase</fullName>
    </submittedName>
</protein>
<feature type="transmembrane region" description="Helical" evidence="5">
    <location>
        <begin position="273"/>
        <end position="292"/>
    </location>
</feature>
<name>A0A168L7L1_9BACL</name>
<dbReference type="EMBL" id="LVJH01000017">
    <property type="protein sequence ID" value="OAB42989.1"/>
    <property type="molecule type" value="Genomic_DNA"/>
</dbReference>
<evidence type="ECO:0000313" key="7">
    <source>
        <dbReference type="EMBL" id="OAB42989.1"/>
    </source>
</evidence>
<feature type="transmembrane region" description="Helical" evidence="5">
    <location>
        <begin position="143"/>
        <end position="161"/>
    </location>
</feature>
<evidence type="ECO:0000256" key="3">
    <source>
        <dbReference type="ARBA" id="ARBA00022989"/>
    </source>
</evidence>
<feature type="transmembrane region" description="Helical" evidence="5">
    <location>
        <begin position="55"/>
        <end position="74"/>
    </location>
</feature>
<feature type="transmembrane region" description="Helical" evidence="5">
    <location>
        <begin position="198"/>
        <end position="221"/>
    </location>
</feature>
<gene>
    <name evidence="7" type="ORF">PGLA_11080</name>
</gene>
<comment type="caution">
    <text evidence="7">The sequence shown here is derived from an EMBL/GenBank/DDBJ whole genome shotgun (WGS) entry which is preliminary data.</text>
</comment>
<feature type="transmembrane region" description="Helical" evidence="5">
    <location>
        <begin position="350"/>
        <end position="370"/>
    </location>
</feature>
<evidence type="ECO:0000256" key="1">
    <source>
        <dbReference type="ARBA" id="ARBA00004141"/>
    </source>
</evidence>
<dbReference type="AlphaFoldDB" id="A0A168L7L1"/>
<feature type="transmembrane region" description="Helical" evidence="5">
    <location>
        <begin position="483"/>
        <end position="501"/>
    </location>
</feature>
<dbReference type="RefSeq" id="WP_068532505.1">
    <property type="nucleotide sequence ID" value="NZ_LVJH01000017.1"/>
</dbReference>
<feature type="transmembrane region" description="Helical" evidence="5">
    <location>
        <begin position="507"/>
        <end position="524"/>
    </location>
</feature>
<dbReference type="PANTHER" id="PTHR37422:SF13">
    <property type="entry name" value="LIPOPOLYSACCHARIDE BIOSYNTHESIS PROTEIN PA4999-RELATED"/>
    <property type="match status" value="1"/>
</dbReference>
<accession>A0A168L7L1</accession>
<keyword evidence="4 5" id="KW-0472">Membrane</keyword>
<dbReference type="OrthoDB" id="1808577at2"/>
<keyword evidence="3 5" id="KW-1133">Transmembrane helix</keyword>
<evidence type="ECO:0000256" key="5">
    <source>
        <dbReference type="SAM" id="Phobius"/>
    </source>
</evidence>
<dbReference type="Proteomes" id="UP000076967">
    <property type="component" value="Unassembled WGS sequence"/>
</dbReference>
<feature type="transmembrane region" description="Helical" evidence="5">
    <location>
        <begin position="226"/>
        <end position="244"/>
    </location>
</feature>
<dbReference type="STRING" id="494026.PGLA_11080"/>
<dbReference type="InterPro" id="IPR051533">
    <property type="entry name" value="WaaL-like"/>
</dbReference>
<evidence type="ECO:0000313" key="8">
    <source>
        <dbReference type="Proteomes" id="UP000076967"/>
    </source>
</evidence>
<feature type="transmembrane region" description="Helical" evidence="5">
    <location>
        <begin position="312"/>
        <end position="329"/>
    </location>
</feature>
<evidence type="ECO:0000256" key="4">
    <source>
        <dbReference type="ARBA" id="ARBA00023136"/>
    </source>
</evidence>